<dbReference type="Pfam" id="PF00400">
    <property type="entry name" value="WD40"/>
    <property type="match status" value="1"/>
</dbReference>
<organism evidence="3 4">
    <name type="scientific">Zalerion maritima</name>
    <dbReference type="NCBI Taxonomy" id="339359"/>
    <lineage>
        <taxon>Eukaryota</taxon>
        <taxon>Fungi</taxon>
        <taxon>Dikarya</taxon>
        <taxon>Ascomycota</taxon>
        <taxon>Pezizomycotina</taxon>
        <taxon>Sordariomycetes</taxon>
        <taxon>Lulworthiomycetidae</taxon>
        <taxon>Lulworthiales</taxon>
        <taxon>Lulworthiaceae</taxon>
        <taxon>Zalerion</taxon>
    </lineage>
</organism>
<sequence>MDGGGGGGGGSSMPLSISVADSDRLSVNPPSTRVSSELSSLGPRSGHRSRSGSASELNSLIAGSEEINGSEFIPVPGSGSVGLSSHHSHEQHHDPNERPPAYTSSPDPSGPQPVIAPMPMISRPTRLADMKHPKLGEVFKIRYSPNPSQLLFITQVMDANGAWPFVRCLRIKTSSSHYFHPAREQALQFAISPDGNTCALAGSVSRDGSDYRTPDRKQLLEIKLFSLTMQGVPPQKAEASSPVFRKVRKLNLGLSRALDSCDDADDRILPFRPMAFSADGKILAVGVRGHRILLCSTGAIAASKTAVKKILWVHSAEVTNIVFSRERNRMASCSIDGVVRVTGQDGGCAGRVDLSGYQKGARRAVDLAISPQGDRVVSVWGSRVVVWLPDNGTVMAYDLWEKRLVDAEAWPLALSPDGRLLACRTAEGMDILDSNTSDVLLTIEQPEEVTAAAFSANGNVMTLGRADGYIETWRLY</sequence>
<dbReference type="Gene3D" id="2.130.10.10">
    <property type="entry name" value="YVTN repeat-like/Quinoprotein amine dehydrogenase"/>
    <property type="match status" value="2"/>
</dbReference>
<reference evidence="3" key="1">
    <citation type="submission" date="2022-07" db="EMBL/GenBank/DDBJ databases">
        <title>Draft genome sequence of Zalerion maritima ATCC 34329, a (micro)plastics degrading marine fungus.</title>
        <authorList>
            <person name="Paco A."/>
            <person name="Goncalves M.F.M."/>
            <person name="Rocha-Santos T.A.P."/>
            <person name="Alves A."/>
        </authorList>
    </citation>
    <scope>NUCLEOTIDE SEQUENCE</scope>
    <source>
        <strain evidence="3">ATCC 34329</strain>
    </source>
</reference>
<keyword evidence="1" id="KW-0853">WD repeat</keyword>
<feature type="repeat" description="WD" evidence="1">
    <location>
        <begin position="442"/>
        <end position="476"/>
    </location>
</feature>
<dbReference type="AlphaFoldDB" id="A0AAD5WQA0"/>
<dbReference type="EMBL" id="JAKWBI020000401">
    <property type="protein sequence ID" value="KAJ2895440.1"/>
    <property type="molecule type" value="Genomic_DNA"/>
</dbReference>
<dbReference type="SUPFAM" id="SSF50998">
    <property type="entry name" value="Quinoprotein alcohol dehydrogenase-like"/>
    <property type="match status" value="1"/>
</dbReference>
<dbReference type="InterPro" id="IPR015943">
    <property type="entry name" value="WD40/YVTN_repeat-like_dom_sf"/>
</dbReference>
<proteinExistence type="predicted"/>
<accession>A0AAD5WQA0</accession>
<comment type="caution">
    <text evidence="3">The sequence shown here is derived from an EMBL/GenBank/DDBJ whole genome shotgun (WGS) entry which is preliminary data.</text>
</comment>
<feature type="region of interest" description="Disordered" evidence="2">
    <location>
        <begin position="1"/>
        <end position="115"/>
    </location>
</feature>
<evidence type="ECO:0000256" key="1">
    <source>
        <dbReference type="PROSITE-ProRule" id="PRU00221"/>
    </source>
</evidence>
<dbReference type="PANTHER" id="PTHR19879">
    <property type="entry name" value="TRANSCRIPTION INITIATION FACTOR TFIID"/>
    <property type="match status" value="1"/>
</dbReference>
<dbReference type="SMART" id="SM00320">
    <property type="entry name" value="WD40"/>
    <property type="match status" value="2"/>
</dbReference>
<evidence type="ECO:0000256" key="2">
    <source>
        <dbReference type="SAM" id="MobiDB-lite"/>
    </source>
</evidence>
<feature type="compositionally biased region" description="Gly residues" evidence="2">
    <location>
        <begin position="1"/>
        <end position="11"/>
    </location>
</feature>
<evidence type="ECO:0000313" key="4">
    <source>
        <dbReference type="Proteomes" id="UP001201980"/>
    </source>
</evidence>
<name>A0AAD5WQA0_9PEZI</name>
<dbReference type="PROSITE" id="PS50082">
    <property type="entry name" value="WD_REPEATS_2"/>
    <property type="match status" value="1"/>
</dbReference>
<dbReference type="Proteomes" id="UP001201980">
    <property type="component" value="Unassembled WGS sequence"/>
</dbReference>
<feature type="compositionally biased region" description="Basic and acidic residues" evidence="2">
    <location>
        <begin position="87"/>
        <end position="97"/>
    </location>
</feature>
<evidence type="ECO:0000313" key="3">
    <source>
        <dbReference type="EMBL" id="KAJ2895440.1"/>
    </source>
</evidence>
<protein>
    <submittedName>
        <fullName evidence="3">Ribosome assembly protein 4</fullName>
    </submittedName>
</protein>
<dbReference type="PROSITE" id="PS50294">
    <property type="entry name" value="WD_REPEATS_REGION"/>
    <property type="match status" value="1"/>
</dbReference>
<dbReference type="PANTHER" id="PTHR19879:SF9">
    <property type="entry name" value="TRANSCRIPTION INITIATION FACTOR TFIID SUBUNIT 5"/>
    <property type="match status" value="1"/>
</dbReference>
<keyword evidence="4" id="KW-1185">Reference proteome</keyword>
<gene>
    <name evidence="3" type="ORF">MKZ38_006585</name>
</gene>
<feature type="compositionally biased region" description="Polar residues" evidence="2">
    <location>
        <begin position="28"/>
        <end position="38"/>
    </location>
</feature>
<dbReference type="InterPro" id="IPR001680">
    <property type="entry name" value="WD40_rpt"/>
</dbReference>
<dbReference type="InterPro" id="IPR011047">
    <property type="entry name" value="Quinoprotein_ADH-like_sf"/>
</dbReference>